<protein>
    <submittedName>
        <fullName evidence="1">Uncharacterized protein</fullName>
    </submittedName>
</protein>
<proteinExistence type="predicted"/>
<dbReference type="EMBL" id="JAACFV010000157">
    <property type="protein sequence ID" value="KAF7503898.1"/>
    <property type="molecule type" value="Genomic_DNA"/>
</dbReference>
<dbReference type="AlphaFoldDB" id="A0A8H7A7C3"/>
<evidence type="ECO:0000313" key="1">
    <source>
        <dbReference type="EMBL" id="KAF7503898.1"/>
    </source>
</evidence>
<comment type="caution">
    <text evidence="1">The sequence shown here is derived from an EMBL/GenBank/DDBJ whole genome shotgun (WGS) entry which is preliminary data.</text>
</comment>
<accession>A0A8H7A7C3</accession>
<keyword evidence="2" id="KW-1185">Reference proteome</keyword>
<evidence type="ECO:0000313" key="2">
    <source>
        <dbReference type="Proteomes" id="UP000606974"/>
    </source>
</evidence>
<reference evidence="1" key="1">
    <citation type="submission" date="2020-02" db="EMBL/GenBank/DDBJ databases">
        <authorList>
            <person name="Palmer J.M."/>
        </authorList>
    </citation>
    <scope>NUCLEOTIDE SEQUENCE</scope>
    <source>
        <strain evidence="1">EPUS1.4</strain>
        <tissue evidence="1">Thallus</tissue>
    </source>
</reference>
<gene>
    <name evidence="1" type="ORF">GJ744_003038</name>
</gene>
<dbReference type="Proteomes" id="UP000606974">
    <property type="component" value="Unassembled WGS sequence"/>
</dbReference>
<organism evidence="1 2">
    <name type="scientific">Endocarpon pusillum</name>
    <dbReference type="NCBI Taxonomy" id="364733"/>
    <lineage>
        <taxon>Eukaryota</taxon>
        <taxon>Fungi</taxon>
        <taxon>Dikarya</taxon>
        <taxon>Ascomycota</taxon>
        <taxon>Pezizomycotina</taxon>
        <taxon>Eurotiomycetes</taxon>
        <taxon>Chaetothyriomycetidae</taxon>
        <taxon>Verrucariales</taxon>
        <taxon>Verrucariaceae</taxon>
        <taxon>Endocarpon</taxon>
    </lineage>
</organism>
<sequence>MRNLLSDIGYQGFCAKFTHQTSRRMATTKKSFLSLPCDISCQVYEPLFRGVTRRVRGPDLPSSKTWTANPPTSLITLHIPPTSYRGHPILYAIAAINHNACRSLLLLKGLIGHDFYNTIKTLVINDIALRSYKALAIRLSQPKVYAISSSTMVPTALKALPKISIIHLLTLSKK</sequence>
<name>A0A8H7A7C3_9EURO</name>